<sequence>MSRHAAFVLLCLAGCGGAVSADSTPFGSVGGGPATSSAATTTSTTTSSSTSTTSTTSSSTTGDLSSSTSFDISTSPPQLPDFGDGAPLGCKGKIDIIFAVSTDWFMKDYQPRLLAAFPEFKQALEEELGDFDLHILVTDSSYIWSMDDCSICQDPADCDPNGVPDLCGATLDECDYTLGSGATFASDPGSSGRRCKLAGGHRYITSEEPDLGAAFECLARVGYAGSIPLTFDAILQIVGPPLLGEDIDLNGPGGCNEGFLRNDALLLLVIIQNSYEQFSLGGPYQWTKALYAAKGGDEDAVIALAITTDRDISPGLCAPGEPASGTNRTRLFIEDYLKHGTIESICAPSYGDFFRDVVSELAPLCDAFIPK</sequence>
<feature type="region of interest" description="Disordered" evidence="1">
    <location>
        <begin position="29"/>
        <end position="78"/>
    </location>
</feature>
<dbReference type="EMBL" id="JAQNDN010000013">
    <property type="protein sequence ID" value="MDC0670754.1"/>
    <property type="molecule type" value="Genomic_DNA"/>
</dbReference>
<keyword evidence="4" id="KW-1185">Reference proteome</keyword>
<dbReference type="RefSeq" id="WP_272000655.1">
    <property type="nucleotide sequence ID" value="NZ_JAQNDN010000013.1"/>
</dbReference>
<feature type="chain" id="PRO_5046980321" evidence="2">
    <location>
        <begin position="21"/>
        <end position="371"/>
    </location>
</feature>
<feature type="compositionally biased region" description="Low complexity" evidence="1">
    <location>
        <begin position="34"/>
        <end position="75"/>
    </location>
</feature>
<feature type="signal peptide" evidence="2">
    <location>
        <begin position="1"/>
        <end position="20"/>
    </location>
</feature>
<evidence type="ECO:0000256" key="1">
    <source>
        <dbReference type="SAM" id="MobiDB-lite"/>
    </source>
</evidence>
<evidence type="ECO:0000313" key="3">
    <source>
        <dbReference type="EMBL" id="MDC0670754.1"/>
    </source>
</evidence>
<reference evidence="3 4" key="1">
    <citation type="submission" date="2022-11" db="EMBL/GenBank/DDBJ databases">
        <title>Minimal conservation of predation-associated metabolite biosynthetic gene clusters underscores biosynthetic potential of Myxococcota including descriptions for ten novel species: Archangium lansinium sp. nov., Myxococcus landrumus sp. nov., Nannocystis bai.</title>
        <authorList>
            <person name="Ahearne A."/>
            <person name="Stevens C."/>
            <person name="Dowd S."/>
        </authorList>
    </citation>
    <scope>NUCLEOTIDE SEQUENCE [LARGE SCALE GENOMIC DNA]</scope>
    <source>
        <strain evidence="3 4">NCELM</strain>
    </source>
</reference>
<gene>
    <name evidence="3" type="ORF">POL58_23560</name>
</gene>
<organism evidence="3 4">
    <name type="scientific">Nannocystis radixulma</name>
    <dbReference type="NCBI Taxonomy" id="2995305"/>
    <lineage>
        <taxon>Bacteria</taxon>
        <taxon>Pseudomonadati</taxon>
        <taxon>Myxococcota</taxon>
        <taxon>Polyangia</taxon>
        <taxon>Nannocystales</taxon>
        <taxon>Nannocystaceae</taxon>
        <taxon>Nannocystis</taxon>
    </lineage>
</organism>
<keyword evidence="2" id="KW-0732">Signal</keyword>
<name>A0ABT5BB55_9BACT</name>
<protein>
    <submittedName>
        <fullName evidence="3">Uncharacterized protein</fullName>
    </submittedName>
</protein>
<evidence type="ECO:0000256" key="2">
    <source>
        <dbReference type="SAM" id="SignalP"/>
    </source>
</evidence>
<proteinExistence type="predicted"/>
<evidence type="ECO:0000313" key="4">
    <source>
        <dbReference type="Proteomes" id="UP001217838"/>
    </source>
</evidence>
<dbReference type="Proteomes" id="UP001217838">
    <property type="component" value="Unassembled WGS sequence"/>
</dbReference>
<comment type="caution">
    <text evidence="3">The sequence shown here is derived from an EMBL/GenBank/DDBJ whole genome shotgun (WGS) entry which is preliminary data.</text>
</comment>
<accession>A0ABT5BB55</accession>